<evidence type="ECO:0000256" key="9">
    <source>
        <dbReference type="SAM" id="Coils"/>
    </source>
</evidence>
<keyword evidence="7 9" id="KW-0175">Coiled coil</keyword>
<evidence type="ECO:0000256" key="1">
    <source>
        <dbReference type="ARBA" id="ARBA00004114"/>
    </source>
</evidence>
<accession>A0ABN9DTZ1</accession>
<protein>
    <recommendedName>
        <fullName evidence="3">Centrosomal protein of 162 kDa</fullName>
    </recommendedName>
</protein>
<keyword evidence="8" id="KW-0206">Cytoskeleton</keyword>
<comment type="similarity">
    <text evidence="2">Belongs to the CEP162 family.</text>
</comment>
<dbReference type="EMBL" id="CATNWA010014794">
    <property type="protein sequence ID" value="CAI9575979.1"/>
    <property type="molecule type" value="Genomic_DNA"/>
</dbReference>
<evidence type="ECO:0000256" key="4">
    <source>
        <dbReference type="ARBA" id="ARBA00022490"/>
    </source>
</evidence>
<keyword evidence="11" id="KW-1185">Reference proteome</keyword>
<keyword evidence="5" id="KW-0493">Microtubule</keyword>
<evidence type="ECO:0000256" key="2">
    <source>
        <dbReference type="ARBA" id="ARBA00009485"/>
    </source>
</evidence>
<organism evidence="10 11">
    <name type="scientific">Staurois parvus</name>
    <dbReference type="NCBI Taxonomy" id="386267"/>
    <lineage>
        <taxon>Eukaryota</taxon>
        <taxon>Metazoa</taxon>
        <taxon>Chordata</taxon>
        <taxon>Craniata</taxon>
        <taxon>Vertebrata</taxon>
        <taxon>Euteleostomi</taxon>
        <taxon>Amphibia</taxon>
        <taxon>Batrachia</taxon>
        <taxon>Anura</taxon>
        <taxon>Neobatrachia</taxon>
        <taxon>Ranoidea</taxon>
        <taxon>Ranidae</taxon>
        <taxon>Staurois</taxon>
    </lineage>
</organism>
<dbReference type="InterPro" id="IPR038774">
    <property type="entry name" value="CEP162-like"/>
</dbReference>
<comment type="subcellular location">
    <subcellularLocation>
        <location evidence="1">Cytoplasm</location>
        <location evidence="1">Cytoskeleton</location>
        <location evidence="1">Microtubule organizing center</location>
        <location evidence="1">Centrosome</location>
        <location evidence="1">Centriole</location>
    </subcellularLocation>
</comment>
<name>A0ABN9DTZ1_9NEOB</name>
<reference evidence="10" key="1">
    <citation type="submission" date="2023-05" db="EMBL/GenBank/DDBJ databases">
        <authorList>
            <person name="Stuckert A."/>
        </authorList>
    </citation>
    <scope>NUCLEOTIDE SEQUENCE</scope>
</reference>
<comment type="caution">
    <text evidence="10">The sequence shown here is derived from an EMBL/GenBank/DDBJ whole genome shotgun (WGS) entry which is preliminary data.</text>
</comment>
<evidence type="ECO:0000256" key="5">
    <source>
        <dbReference type="ARBA" id="ARBA00022701"/>
    </source>
</evidence>
<keyword evidence="4" id="KW-0963">Cytoplasm</keyword>
<evidence type="ECO:0000313" key="11">
    <source>
        <dbReference type="Proteomes" id="UP001162483"/>
    </source>
</evidence>
<gene>
    <name evidence="10" type="ORF">SPARVUS_LOCUS8310557</name>
</gene>
<evidence type="ECO:0000256" key="7">
    <source>
        <dbReference type="ARBA" id="ARBA00023054"/>
    </source>
</evidence>
<evidence type="ECO:0000256" key="3">
    <source>
        <dbReference type="ARBA" id="ARBA00021406"/>
    </source>
</evidence>
<keyword evidence="6" id="KW-0970">Cilium biogenesis/degradation</keyword>
<evidence type="ECO:0000313" key="10">
    <source>
        <dbReference type="EMBL" id="CAI9575979.1"/>
    </source>
</evidence>
<dbReference type="PANTHER" id="PTHR34031:SF1">
    <property type="entry name" value="CENTROSOMAL PROTEIN OF 162 KDA"/>
    <property type="match status" value="1"/>
</dbReference>
<sequence length="225" mass="26339">MSATHHSNPIGRDLTVLQRLQNVEEKLNTEHRHTAPQEEFSRKQEEFKLEIQSMKTKYEEKIKELKHENYMLEAKLHAEEEKMRRRSHLLGDKNNPATEDKLQIIKQEIEEQETLLKGYQQENERLYQQVKELQLKNKENEEHMFKENQALKADIISLREKVNSTTRGNQYASPGNESSNQSFTELIAELRTLQKKEASLLDDIARWETGETGFGSGFGAVEERT</sequence>
<proteinExistence type="inferred from homology"/>
<feature type="coiled-coil region" evidence="9">
    <location>
        <begin position="44"/>
        <end position="143"/>
    </location>
</feature>
<evidence type="ECO:0000256" key="6">
    <source>
        <dbReference type="ARBA" id="ARBA00022794"/>
    </source>
</evidence>
<dbReference type="Proteomes" id="UP001162483">
    <property type="component" value="Unassembled WGS sequence"/>
</dbReference>
<evidence type="ECO:0000256" key="8">
    <source>
        <dbReference type="ARBA" id="ARBA00023212"/>
    </source>
</evidence>
<dbReference type="PANTHER" id="PTHR34031">
    <property type="entry name" value="CENTROSOMAL PROTEIN OF 162 KDA"/>
    <property type="match status" value="1"/>
</dbReference>